<dbReference type="HOGENOM" id="CLU_1297140_0_0_1"/>
<evidence type="ECO:0000313" key="4">
    <source>
        <dbReference type="EMBL" id="KIK71795.1"/>
    </source>
</evidence>
<evidence type="ECO:0000256" key="3">
    <source>
        <dbReference type="PROSITE-ProRule" id="PRU00023"/>
    </source>
</evidence>
<feature type="non-terminal residue" evidence="4">
    <location>
        <position position="213"/>
    </location>
</feature>
<keyword evidence="5" id="KW-1185">Reference proteome</keyword>
<dbReference type="OrthoDB" id="20052at2759"/>
<dbReference type="STRING" id="930991.A0A0D0D4N7"/>
<dbReference type="Gene3D" id="1.25.40.20">
    <property type="entry name" value="Ankyrin repeat-containing domain"/>
    <property type="match status" value="1"/>
</dbReference>
<dbReference type="InParanoid" id="A0A0D0D4N7"/>
<name>A0A0D0D4N7_9AGAM</name>
<dbReference type="SMART" id="SM00248">
    <property type="entry name" value="ANK"/>
    <property type="match status" value="1"/>
</dbReference>
<dbReference type="Pfam" id="PF12796">
    <property type="entry name" value="Ank_2"/>
    <property type="match status" value="1"/>
</dbReference>
<evidence type="ECO:0000313" key="5">
    <source>
        <dbReference type="Proteomes" id="UP000054538"/>
    </source>
</evidence>
<feature type="non-terminal residue" evidence="4">
    <location>
        <position position="1"/>
    </location>
</feature>
<evidence type="ECO:0000256" key="1">
    <source>
        <dbReference type="ARBA" id="ARBA00022737"/>
    </source>
</evidence>
<keyword evidence="2 3" id="KW-0040">ANK repeat</keyword>
<organism evidence="4 5">
    <name type="scientific">Paxillus rubicundulus Ve08.2h10</name>
    <dbReference type="NCBI Taxonomy" id="930991"/>
    <lineage>
        <taxon>Eukaryota</taxon>
        <taxon>Fungi</taxon>
        <taxon>Dikarya</taxon>
        <taxon>Basidiomycota</taxon>
        <taxon>Agaricomycotina</taxon>
        <taxon>Agaricomycetes</taxon>
        <taxon>Agaricomycetidae</taxon>
        <taxon>Boletales</taxon>
        <taxon>Paxilineae</taxon>
        <taxon>Paxillaceae</taxon>
        <taxon>Paxillus</taxon>
    </lineage>
</organism>
<dbReference type="InterPro" id="IPR036770">
    <property type="entry name" value="Ankyrin_rpt-contain_sf"/>
</dbReference>
<dbReference type="EMBL" id="KN831649">
    <property type="protein sequence ID" value="KIK71795.1"/>
    <property type="molecule type" value="Genomic_DNA"/>
</dbReference>
<dbReference type="InterPro" id="IPR002110">
    <property type="entry name" value="Ankyrin_rpt"/>
</dbReference>
<sequence>AHLTVKEFLLEQQSPLHVNEADAHSLIARSCLRYLLDEFAPRVAPGVGKFPLHGYAVQNWMKHASSTKEMEDTNSAVYKLALEVLHPEHETFPLLSSAWDTIGRYSSDRAIFTTPLFICARWGFQNLTTRLLVLGVDAATQSGSGATALHGACEHGHLEVVKCLLDGPNIVTNPDVGMAYKQVNAIELVDINVTDVYSGTPLHWACGGGHIEI</sequence>
<dbReference type="PANTHER" id="PTHR24198:SF165">
    <property type="entry name" value="ANKYRIN REPEAT-CONTAINING PROTEIN-RELATED"/>
    <property type="match status" value="1"/>
</dbReference>
<dbReference type="SUPFAM" id="SSF48403">
    <property type="entry name" value="Ankyrin repeat"/>
    <property type="match status" value="1"/>
</dbReference>
<proteinExistence type="predicted"/>
<accession>A0A0D0D4N7</accession>
<reference evidence="4 5" key="1">
    <citation type="submission" date="2014-04" db="EMBL/GenBank/DDBJ databases">
        <authorList>
            <consortium name="DOE Joint Genome Institute"/>
            <person name="Kuo A."/>
            <person name="Kohler A."/>
            <person name="Jargeat P."/>
            <person name="Nagy L.G."/>
            <person name="Floudas D."/>
            <person name="Copeland A."/>
            <person name="Barry K.W."/>
            <person name="Cichocki N."/>
            <person name="Veneault-Fourrey C."/>
            <person name="LaButti K."/>
            <person name="Lindquist E.A."/>
            <person name="Lipzen A."/>
            <person name="Lundell T."/>
            <person name="Morin E."/>
            <person name="Murat C."/>
            <person name="Sun H."/>
            <person name="Tunlid A."/>
            <person name="Henrissat B."/>
            <person name="Grigoriev I.V."/>
            <person name="Hibbett D.S."/>
            <person name="Martin F."/>
            <person name="Nordberg H.P."/>
            <person name="Cantor M.N."/>
            <person name="Hua S.X."/>
        </authorList>
    </citation>
    <scope>NUCLEOTIDE SEQUENCE [LARGE SCALE GENOMIC DNA]</scope>
    <source>
        <strain evidence="4 5">Ve08.2h10</strain>
    </source>
</reference>
<evidence type="ECO:0008006" key="6">
    <source>
        <dbReference type="Google" id="ProtNLM"/>
    </source>
</evidence>
<protein>
    <recommendedName>
        <fullName evidence="6">Ankyrin</fullName>
    </recommendedName>
</protein>
<keyword evidence="1" id="KW-0677">Repeat</keyword>
<dbReference type="Proteomes" id="UP000054538">
    <property type="component" value="Unassembled WGS sequence"/>
</dbReference>
<evidence type="ECO:0000256" key="2">
    <source>
        <dbReference type="ARBA" id="ARBA00023043"/>
    </source>
</evidence>
<dbReference type="PROSITE" id="PS50088">
    <property type="entry name" value="ANK_REPEAT"/>
    <property type="match status" value="1"/>
</dbReference>
<reference evidence="5" key="2">
    <citation type="submission" date="2015-01" db="EMBL/GenBank/DDBJ databases">
        <title>Evolutionary Origins and Diversification of the Mycorrhizal Mutualists.</title>
        <authorList>
            <consortium name="DOE Joint Genome Institute"/>
            <consortium name="Mycorrhizal Genomics Consortium"/>
            <person name="Kohler A."/>
            <person name="Kuo A."/>
            <person name="Nagy L.G."/>
            <person name="Floudas D."/>
            <person name="Copeland A."/>
            <person name="Barry K.W."/>
            <person name="Cichocki N."/>
            <person name="Veneault-Fourrey C."/>
            <person name="LaButti K."/>
            <person name="Lindquist E.A."/>
            <person name="Lipzen A."/>
            <person name="Lundell T."/>
            <person name="Morin E."/>
            <person name="Murat C."/>
            <person name="Riley R."/>
            <person name="Ohm R."/>
            <person name="Sun H."/>
            <person name="Tunlid A."/>
            <person name="Henrissat B."/>
            <person name="Grigoriev I.V."/>
            <person name="Hibbett D.S."/>
            <person name="Martin F."/>
        </authorList>
    </citation>
    <scope>NUCLEOTIDE SEQUENCE [LARGE SCALE GENOMIC DNA]</scope>
    <source>
        <strain evidence="5">Ve08.2h10</strain>
    </source>
</reference>
<feature type="repeat" description="ANK" evidence="3">
    <location>
        <begin position="144"/>
        <end position="166"/>
    </location>
</feature>
<dbReference type="PROSITE" id="PS50297">
    <property type="entry name" value="ANK_REP_REGION"/>
    <property type="match status" value="1"/>
</dbReference>
<gene>
    <name evidence="4" type="ORF">PAXRUDRAFT_119091</name>
</gene>
<dbReference type="AlphaFoldDB" id="A0A0D0D4N7"/>
<dbReference type="PANTHER" id="PTHR24198">
    <property type="entry name" value="ANKYRIN REPEAT AND PROTEIN KINASE DOMAIN-CONTAINING PROTEIN"/>
    <property type="match status" value="1"/>
</dbReference>